<evidence type="ECO:0000256" key="1">
    <source>
        <dbReference type="SAM" id="MobiDB-lite"/>
    </source>
</evidence>
<sequence length="200" mass="21934">MATSDPGSINDPLADAVEALAKRYGERRERLLQQQVDTRAEREARTSHVDRNVKRTYDQIDGLQLARLDAEHRRELAILAALGQAPEGMNDAQIARDVKEPVQVFAKHTTRREPTAEFQEQAKRPGGISPVGEKIDALAALADAGGNPVLFQRSTEPHPDIKAAKQRAIEQAIGPFDDPGGKGGRGREREGQGRGGYERE</sequence>
<dbReference type="RefSeq" id="WP_128227043.1">
    <property type="nucleotide sequence ID" value="NZ_SACR01000001.1"/>
</dbReference>
<accession>A0A437RRI2</accession>
<feature type="region of interest" description="Disordered" evidence="1">
    <location>
        <begin position="171"/>
        <end position="200"/>
    </location>
</feature>
<gene>
    <name evidence="2" type="ORF">EOE66_02190</name>
</gene>
<feature type="compositionally biased region" description="Basic and acidic residues" evidence="1">
    <location>
        <begin position="111"/>
        <end position="123"/>
    </location>
</feature>
<feature type="region of interest" description="Disordered" evidence="1">
    <location>
        <begin position="108"/>
        <end position="131"/>
    </location>
</feature>
<evidence type="ECO:0000313" key="2">
    <source>
        <dbReference type="EMBL" id="RVU49406.1"/>
    </source>
</evidence>
<reference evidence="2 3" key="1">
    <citation type="submission" date="2019-01" db="EMBL/GenBank/DDBJ databases">
        <authorList>
            <person name="Chen W.-M."/>
        </authorList>
    </citation>
    <scope>NUCLEOTIDE SEQUENCE [LARGE SCALE GENOMIC DNA]</scope>
    <source>
        <strain evidence="2 3">KYPY4</strain>
    </source>
</reference>
<evidence type="ECO:0000313" key="3">
    <source>
        <dbReference type="Proteomes" id="UP000285575"/>
    </source>
</evidence>
<organism evidence="2 3">
    <name type="scientific">Rubrivivax rivuli</name>
    <dbReference type="NCBI Taxonomy" id="1862385"/>
    <lineage>
        <taxon>Bacteria</taxon>
        <taxon>Pseudomonadati</taxon>
        <taxon>Pseudomonadota</taxon>
        <taxon>Betaproteobacteria</taxon>
        <taxon>Burkholderiales</taxon>
        <taxon>Sphaerotilaceae</taxon>
        <taxon>Rubrivivax</taxon>
    </lineage>
</organism>
<proteinExistence type="predicted"/>
<comment type="caution">
    <text evidence="2">The sequence shown here is derived from an EMBL/GenBank/DDBJ whole genome shotgun (WGS) entry which is preliminary data.</text>
</comment>
<dbReference type="Proteomes" id="UP000285575">
    <property type="component" value="Unassembled WGS sequence"/>
</dbReference>
<protein>
    <submittedName>
        <fullName evidence="2">Uncharacterized protein</fullName>
    </submittedName>
</protein>
<feature type="compositionally biased region" description="Basic and acidic residues" evidence="1">
    <location>
        <begin position="185"/>
        <end position="200"/>
    </location>
</feature>
<dbReference type="EMBL" id="SACR01000001">
    <property type="protein sequence ID" value="RVU49406.1"/>
    <property type="molecule type" value="Genomic_DNA"/>
</dbReference>
<keyword evidence="3" id="KW-1185">Reference proteome</keyword>
<dbReference type="AlphaFoldDB" id="A0A437RRI2"/>
<name>A0A437RRI2_9BURK</name>